<evidence type="ECO:0000313" key="1">
    <source>
        <dbReference type="EMBL" id="KAH6650297.1"/>
    </source>
</evidence>
<name>A0ACB7PPT3_9PEZI</name>
<sequence>MCYEEFIAYQCGHRSLGVVRPCPMTTAGHNFPICGLPPHKPHYAETMCTPCERQLHSRWVLIREWEHRWLHERGACGCEVIFPGLLTTPRVIGHTSVAESPASSSTTGSAYHITPANDSDATPNLIATTASSKESQGQTEQGGLVDTASSTAAGQIPALFAEGVTSTGEHRVAVRLPGLYAAEWKSDHAALHKSGKCTCAATFTPYKPRVSDAELTAHDRDNLSQWRRREIEGEKNEDARGIEGQAEETIKRIAEIKETFGDFEVGDEEKPPKVKVPRLPPPAAAENQTAKVRGQGQGNNNNNSNNNNPRHFNRRPDNRREKNTPSRPQSQPTRRASASPPTHGQLIVSSPPTNQPLPQAATTALAIPMPTGGGYLYPEYPHHQQQHPQYFVPAHPAYATATTYSDAIPEGAFPWAAAPQATPGMPWVTQGPGPYRTPGLVHTRSDAGAGAQGGQGGQGGYTHPHSHHHPNQVYGYGQGYGQGQSYGHGNSHGYGRGYPNPRSRGERQLAALEAPRPGQGQIQELEAEEDRGRGGWKGVDSYSHQQQQQHHHQQQHQHHQHGANATRPEHLRPVCGLPIGAGPEGTSHMPDWLDCPLRRSASVGATAAAAAGGLVTDTDTDMDTDGGSGGGDGKVGVVEGGKGKEVEVQGEDRRQGLVRVGIMGRARQRQRRGAGRSEGKETDDDESVRFMTPPPLPTRRHSAAT</sequence>
<comment type="caution">
    <text evidence="1">The sequence shown here is derived from an EMBL/GenBank/DDBJ whole genome shotgun (WGS) entry which is preliminary data.</text>
</comment>
<proteinExistence type="predicted"/>
<gene>
    <name evidence="1" type="ORF">F5144DRAFT_479425</name>
</gene>
<accession>A0ACB7PPT3</accession>
<keyword evidence="2" id="KW-1185">Reference proteome</keyword>
<dbReference type="EMBL" id="JAGIZQ010000001">
    <property type="protein sequence ID" value="KAH6650297.1"/>
    <property type="molecule type" value="Genomic_DNA"/>
</dbReference>
<organism evidence="1 2">
    <name type="scientific">Chaetomium tenue</name>
    <dbReference type="NCBI Taxonomy" id="1854479"/>
    <lineage>
        <taxon>Eukaryota</taxon>
        <taxon>Fungi</taxon>
        <taxon>Dikarya</taxon>
        <taxon>Ascomycota</taxon>
        <taxon>Pezizomycotina</taxon>
        <taxon>Sordariomycetes</taxon>
        <taxon>Sordariomycetidae</taxon>
        <taxon>Sordariales</taxon>
        <taxon>Chaetomiaceae</taxon>
        <taxon>Chaetomium</taxon>
    </lineage>
</organism>
<reference evidence="1 2" key="1">
    <citation type="journal article" date="2021" name="Nat. Commun.">
        <title>Genetic determinants of endophytism in the Arabidopsis root mycobiome.</title>
        <authorList>
            <person name="Mesny F."/>
            <person name="Miyauchi S."/>
            <person name="Thiergart T."/>
            <person name="Pickel B."/>
            <person name="Atanasova L."/>
            <person name="Karlsson M."/>
            <person name="Huettel B."/>
            <person name="Barry K.W."/>
            <person name="Haridas S."/>
            <person name="Chen C."/>
            <person name="Bauer D."/>
            <person name="Andreopoulos W."/>
            <person name="Pangilinan J."/>
            <person name="LaButti K."/>
            <person name="Riley R."/>
            <person name="Lipzen A."/>
            <person name="Clum A."/>
            <person name="Drula E."/>
            <person name="Henrissat B."/>
            <person name="Kohler A."/>
            <person name="Grigoriev I.V."/>
            <person name="Martin F.M."/>
            <person name="Hacquard S."/>
        </authorList>
    </citation>
    <scope>NUCLEOTIDE SEQUENCE [LARGE SCALE GENOMIC DNA]</scope>
    <source>
        <strain evidence="1 2">MPI-SDFR-AT-0079</strain>
    </source>
</reference>
<dbReference type="Proteomes" id="UP000724584">
    <property type="component" value="Unassembled WGS sequence"/>
</dbReference>
<evidence type="ECO:0000313" key="2">
    <source>
        <dbReference type="Proteomes" id="UP000724584"/>
    </source>
</evidence>
<protein>
    <submittedName>
        <fullName evidence="1">Uncharacterized protein</fullName>
    </submittedName>
</protein>